<dbReference type="InterPro" id="IPR011008">
    <property type="entry name" value="Dimeric_a/b-barrel"/>
</dbReference>
<dbReference type="OrthoDB" id="5340195at2759"/>
<dbReference type="eggNOG" id="ENOG502SJIB">
    <property type="taxonomic scope" value="Eukaryota"/>
</dbReference>
<dbReference type="EMBL" id="KB908481">
    <property type="protein sequence ID" value="EOA91862.1"/>
    <property type="molecule type" value="Genomic_DNA"/>
</dbReference>
<dbReference type="InterPro" id="IPR009799">
    <property type="entry name" value="EthD_dom"/>
</dbReference>
<dbReference type="Gene3D" id="3.30.70.100">
    <property type="match status" value="1"/>
</dbReference>
<dbReference type="GeneID" id="19397240"/>
<dbReference type="GO" id="GO:0016491">
    <property type="term" value="F:oxidoreductase activity"/>
    <property type="evidence" value="ECO:0007669"/>
    <property type="project" value="InterPro"/>
</dbReference>
<dbReference type="Pfam" id="PF07110">
    <property type="entry name" value="EthD"/>
    <property type="match status" value="1"/>
</dbReference>
<evidence type="ECO:0000259" key="2">
    <source>
        <dbReference type="Pfam" id="PF07110"/>
    </source>
</evidence>
<feature type="domain" description="EthD" evidence="2">
    <location>
        <begin position="17"/>
        <end position="116"/>
    </location>
</feature>
<dbReference type="RefSeq" id="XP_008020898.1">
    <property type="nucleotide sequence ID" value="XM_008022707.1"/>
</dbReference>
<gene>
    <name evidence="3" type="ORF">SETTUDRAFT_152898</name>
</gene>
<evidence type="ECO:0000313" key="4">
    <source>
        <dbReference type="Proteomes" id="UP000016935"/>
    </source>
</evidence>
<dbReference type="AlphaFoldDB" id="R0KVS6"/>
<accession>R0KVS6</accession>
<dbReference type="SUPFAM" id="SSF54909">
    <property type="entry name" value="Dimeric alpha+beta barrel"/>
    <property type="match status" value="1"/>
</dbReference>
<dbReference type="HOGENOM" id="CLU_061836_0_0_1"/>
<reference evidence="3 4" key="2">
    <citation type="journal article" date="2013" name="PLoS Genet.">
        <title>Comparative genome structure, secondary metabolite, and effector coding capacity across Cochliobolus pathogens.</title>
        <authorList>
            <person name="Condon B.J."/>
            <person name="Leng Y."/>
            <person name="Wu D."/>
            <person name="Bushley K.E."/>
            <person name="Ohm R.A."/>
            <person name="Otillar R."/>
            <person name="Martin J."/>
            <person name="Schackwitz W."/>
            <person name="Grimwood J."/>
            <person name="MohdZainudin N."/>
            <person name="Xue C."/>
            <person name="Wang R."/>
            <person name="Manning V.A."/>
            <person name="Dhillon B."/>
            <person name="Tu Z.J."/>
            <person name="Steffenson B.J."/>
            <person name="Salamov A."/>
            <person name="Sun H."/>
            <person name="Lowry S."/>
            <person name="LaButti K."/>
            <person name="Han J."/>
            <person name="Copeland A."/>
            <person name="Lindquist E."/>
            <person name="Barry K."/>
            <person name="Schmutz J."/>
            <person name="Baker S.E."/>
            <person name="Ciuffetti L.M."/>
            <person name="Grigoriev I.V."/>
            <person name="Zhong S."/>
            <person name="Turgeon B.G."/>
        </authorList>
    </citation>
    <scope>NUCLEOTIDE SEQUENCE [LARGE SCALE GENOMIC DNA]</scope>
    <source>
        <strain evidence="4">28A</strain>
    </source>
</reference>
<proteinExistence type="inferred from homology"/>
<protein>
    <recommendedName>
        <fullName evidence="2">EthD domain-containing protein</fullName>
    </recommendedName>
</protein>
<name>R0KVS6_EXST2</name>
<sequence>MATSTGIIKQIATGRRKPGLTRKEFFDHRFQIHGSISDAVDDKNQKPHKYIQTQIFDSAYGPRGEAGPLLNANQTWCGRDDTTELFFRDWDHVTACFNSDHVKKVIAPDGFEFADFETAISLMAREKELQVSTRLASKPTAQPDYATVAMYFVSTPDNQRNGHAVEAQITPLLITELEKHCQDEVWGIRANVAEVSEHFDLHAYFGGADLPPYAVVYKIYIKDEAYVPSIRKAQKDFEAAAKQQVDTCRSFIVFSKEALILDVEKDVKFSLDRQPVFADLPGPSHLKPAV</sequence>
<evidence type="ECO:0000256" key="1">
    <source>
        <dbReference type="ARBA" id="ARBA00005986"/>
    </source>
</evidence>
<comment type="similarity">
    <text evidence="1">Belongs to the tpcK family.</text>
</comment>
<keyword evidence="4" id="KW-1185">Reference proteome</keyword>
<organism evidence="3 4">
    <name type="scientific">Exserohilum turcicum (strain 28A)</name>
    <name type="common">Northern leaf blight fungus</name>
    <name type="synonym">Setosphaeria turcica</name>
    <dbReference type="NCBI Taxonomy" id="671987"/>
    <lineage>
        <taxon>Eukaryota</taxon>
        <taxon>Fungi</taxon>
        <taxon>Dikarya</taxon>
        <taxon>Ascomycota</taxon>
        <taxon>Pezizomycotina</taxon>
        <taxon>Dothideomycetes</taxon>
        <taxon>Pleosporomycetidae</taxon>
        <taxon>Pleosporales</taxon>
        <taxon>Pleosporineae</taxon>
        <taxon>Pleosporaceae</taxon>
        <taxon>Exserohilum</taxon>
    </lineage>
</organism>
<dbReference type="Proteomes" id="UP000016935">
    <property type="component" value="Unassembled WGS sequence"/>
</dbReference>
<reference evidence="3 4" key="1">
    <citation type="journal article" date="2012" name="PLoS Pathog.">
        <title>Diverse lifestyles and strategies of plant pathogenesis encoded in the genomes of eighteen Dothideomycetes fungi.</title>
        <authorList>
            <person name="Ohm R.A."/>
            <person name="Feau N."/>
            <person name="Henrissat B."/>
            <person name="Schoch C.L."/>
            <person name="Horwitz B.A."/>
            <person name="Barry K.W."/>
            <person name="Condon B.J."/>
            <person name="Copeland A.C."/>
            <person name="Dhillon B."/>
            <person name="Glaser F."/>
            <person name="Hesse C.N."/>
            <person name="Kosti I."/>
            <person name="LaButti K."/>
            <person name="Lindquist E.A."/>
            <person name="Lucas S."/>
            <person name="Salamov A.A."/>
            <person name="Bradshaw R.E."/>
            <person name="Ciuffetti L."/>
            <person name="Hamelin R.C."/>
            <person name="Kema G.H.J."/>
            <person name="Lawrence C."/>
            <person name="Scott J.A."/>
            <person name="Spatafora J.W."/>
            <person name="Turgeon B.G."/>
            <person name="de Wit P.J.G.M."/>
            <person name="Zhong S."/>
            <person name="Goodwin S.B."/>
            <person name="Grigoriev I.V."/>
        </authorList>
    </citation>
    <scope>NUCLEOTIDE SEQUENCE [LARGE SCALE GENOMIC DNA]</scope>
    <source>
        <strain evidence="4">28A</strain>
    </source>
</reference>
<evidence type="ECO:0000313" key="3">
    <source>
        <dbReference type="EMBL" id="EOA91862.1"/>
    </source>
</evidence>